<dbReference type="EMBL" id="NGJX01000006">
    <property type="protein sequence ID" value="RSU01789.1"/>
    <property type="molecule type" value="Genomic_DNA"/>
</dbReference>
<name>A0A430A4S1_9ENTE</name>
<protein>
    <recommendedName>
        <fullName evidence="7">Mga helix-turn-helix domain-containing protein</fullName>
    </recommendedName>
</protein>
<dbReference type="OrthoDB" id="2365732at2"/>
<evidence type="ECO:0008006" key="7">
    <source>
        <dbReference type="Google" id="ProtNLM"/>
    </source>
</evidence>
<dbReference type="PANTHER" id="PTHR30185:SF13">
    <property type="entry name" value="LICABCH OPERON REGULATOR-RELATED"/>
    <property type="match status" value="1"/>
</dbReference>
<feature type="domain" description="Mga helix-turn-helix" evidence="3">
    <location>
        <begin position="102"/>
        <end position="180"/>
    </location>
</feature>
<evidence type="ECO:0000256" key="1">
    <source>
        <dbReference type="ARBA" id="ARBA00023015"/>
    </source>
</evidence>
<keyword evidence="2" id="KW-0804">Transcription</keyword>
<gene>
    <name evidence="5" type="ORF">CBF32_07265</name>
</gene>
<feature type="domain" description="M protein trans-acting positive regulator (MGA) HTH" evidence="4">
    <location>
        <begin position="30"/>
        <end position="73"/>
    </location>
</feature>
<evidence type="ECO:0000313" key="5">
    <source>
        <dbReference type="EMBL" id="RSU01789.1"/>
    </source>
</evidence>
<keyword evidence="6" id="KW-1185">Reference proteome</keyword>
<reference evidence="5 6" key="1">
    <citation type="submission" date="2017-05" db="EMBL/GenBank/DDBJ databases">
        <title>Vagococcus spp. assemblies.</title>
        <authorList>
            <person name="Gulvik C.A."/>
        </authorList>
    </citation>
    <scope>NUCLEOTIDE SEQUENCE [LARGE SCALE GENOMIC DNA]</scope>
    <source>
        <strain evidence="5 6">NCFB 2497</strain>
    </source>
</reference>
<dbReference type="PANTHER" id="PTHR30185">
    <property type="entry name" value="CRYPTIC BETA-GLUCOSIDE BGL OPERON ANTITERMINATOR"/>
    <property type="match status" value="1"/>
</dbReference>
<proteinExistence type="predicted"/>
<comment type="caution">
    <text evidence="5">The sequence shown here is derived from an EMBL/GenBank/DDBJ whole genome shotgun (WGS) entry which is preliminary data.</text>
</comment>
<evidence type="ECO:0000259" key="4">
    <source>
        <dbReference type="Pfam" id="PF08280"/>
    </source>
</evidence>
<dbReference type="InterPro" id="IPR050661">
    <property type="entry name" value="BglG_antiterminators"/>
</dbReference>
<dbReference type="Proteomes" id="UP000288197">
    <property type="component" value="Unassembled WGS sequence"/>
</dbReference>
<organism evidence="5 6">
    <name type="scientific">Vagococcus fluvialis</name>
    <dbReference type="NCBI Taxonomy" id="2738"/>
    <lineage>
        <taxon>Bacteria</taxon>
        <taxon>Bacillati</taxon>
        <taxon>Bacillota</taxon>
        <taxon>Bacilli</taxon>
        <taxon>Lactobacillales</taxon>
        <taxon>Enterococcaceae</taxon>
        <taxon>Vagococcus</taxon>
    </lineage>
</organism>
<dbReference type="AlphaFoldDB" id="A0A430A4S1"/>
<dbReference type="InterPro" id="IPR036388">
    <property type="entry name" value="WH-like_DNA-bd_sf"/>
</dbReference>
<dbReference type="Gene3D" id="1.10.10.10">
    <property type="entry name" value="Winged helix-like DNA-binding domain superfamily/Winged helix DNA-binding domain"/>
    <property type="match status" value="1"/>
</dbReference>
<dbReference type="InterPro" id="IPR007737">
    <property type="entry name" value="Mga_HTH"/>
</dbReference>
<dbReference type="Pfam" id="PF08280">
    <property type="entry name" value="HTH_Mga"/>
    <property type="match status" value="1"/>
</dbReference>
<evidence type="ECO:0000259" key="3">
    <source>
        <dbReference type="Pfam" id="PF05043"/>
    </source>
</evidence>
<evidence type="ECO:0000313" key="6">
    <source>
        <dbReference type="Proteomes" id="UP000288197"/>
    </source>
</evidence>
<accession>A0A430A4S1</accession>
<keyword evidence="1" id="KW-0805">Transcription regulation</keyword>
<dbReference type="InterPro" id="IPR013199">
    <property type="entry name" value="HTH_Mga_DNA-bd_dom"/>
</dbReference>
<dbReference type="Pfam" id="PF05043">
    <property type="entry name" value="Mga"/>
    <property type="match status" value="1"/>
</dbReference>
<evidence type="ECO:0000256" key="2">
    <source>
        <dbReference type="ARBA" id="ARBA00023163"/>
    </source>
</evidence>
<sequence>MKEIITSGKGENSMEKDILNLLDTQNKIMLNILDLIADSNRWYTINEISTELLVVERTVQRYIHRLQELVDSYNDERDYLVTINYEKYKGIQLEIDSGSNYMELKGYILENDETMKIFKLIIFEEFQSISKYATDNFVSESAIRKSLKKIKQFLANYQLTLSRSTFSIEGEEKQIRLIIYITAWIIFKGVTWPFDFISKDKIYASVNHFAEELDINFSVIHQKQMAYMLAVNILRLRKKHVITMEKEWQDYVNLPKLVDSMPVLKAFISDYNIYIESELYFYVVLLQLKPKFYVSQNYQDSVFNYHKKRESNVYLATELFLEKFNEEICEIPEELHNRFFTTSFCVHLFSQLFSNIQVDIDGHMIFRNLEDDYPNLIKELTALINELHEISGEQLFTKESFLLQKYMTLFSSVQPLTYYEAEIKLFLDTDLPFFVKNNVKNQILDRFKYDFNLSFVDASEVDEADLVLTNIPNLLEEELRFSRQVHLFDFPFNQRDFIEIERKMKAITREL</sequence>